<proteinExistence type="inferred from homology"/>
<dbReference type="RefSeq" id="WP_078699346.1">
    <property type="nucleotide sequence ID" value="NZ_LT796768.1"/>
</dbReference>
<organism evidence="5 6">
    <name type="scientific">Aeromicrobium choanae</name>
    <dbReference type="NCBI Taxonomy" id="1736691"/>
    <lineage>
        <taxon>Bacteria</taxon>
        <taxon>Bacillati</taxon>
        <taxon>Actinomycetota</taxon>
        <taxon>Actinomycetes</taxon>
        <taxon>Propionibacteriales</taxon>
        <taxon>Nocardioidaceae</taxon>
        <taxon>Aeromicrobium</taxon>
    </lineage>
</organism>
<dbReference type="InterPro" id="IPR041522">
    <property type="entry name" value="CdaR_GGDEF"/>
</dbReference>
<dbReference type="Pfam" id="PF13556">
    <property type="entry name" value="HTH_30"/>
    <property type="match status" value="1"/>
</dbReference>
<dbReference type="EMBL" id="LT796768">
    <property type="protein sequence ID" value="SKB06270.1"/>
    <property type="molecule type" value="Genomic_DNA"/>
</dbReference>
<dbReference type="OrthoDB" id="3190266at2"/>
<name>A0A1T4YWV6_9ACTN</name>
<protein>
    <submittedName>
        <fullName evidence="5">Transcriptional regulator, CdaR family</fullName>
    </submittedName>
</protein>
<gene>
    <name evidence="5" type="ORF">SAMN06295964_1244</name>
</gene>
<reference evidence="6" key="1">
    <citation type="submission" date="2017-02" db="EMBL/GenBank/DDBJ databases">
        <authorList>
            <person name="Varghese N."/>
            <person name="Submissions S."/>
        </authorList>
    </citation>
    <scope>NUCLEOTIDE SEQUENCE [LARGE SCALE GENOMIC DNA]</scope>
    <source>
        <strain evidence="6">9H-4</strain>
    </source>
</reference>
<feature type="domain" description="RsbT co-antagonist protein RsbRD N-terminal" evidence="3">
    <location>
        <begin position="22"/>
        <end position="148"/>
    </location>
</feature>
<dbReference type="AlphaFoldDB" id="A0A1T4YWV6"/>
<evidence type="ECO:0000256" key="1">
    <source>
        <dbReference type="ARBA" id="ARBA00006754"/>
    </source>
</evidence>
<accession>A0A1T4YWV6</accession>
<evidence type="ECO:0000259" key="4">
    <source>
        <dbReference type="Pfam" id="PF17853"/>
    </source>
</evidence>
<keyword evidence="6" id="KW-1185">Reference proteome</keyword>
<dbReference type="Pfam" id="PF17853">
    <property type="entry name" value="GGDEF_2"/>
    <property type="match status" value="1"/>
</dbReference>
<evidence type="ECO:0000313" key="6">
    <source>
        <dbReference type="Proteomes" id="UP000191040"/>
    </source>
</evidence>
<evidence type="ECO:0000259" key="3">
    <source>
        <dbReference type="Pfam" id="PF14361"/>
    </source>
</evidence>
<sequence length="373" mass="40509">MDDHEKALAAALCARVAADLDDLGPRITRSIRLAQPEYSLVPLDDHVEHVTEQQRLLLVALGRHEVVGVGQRARAADLGRLRATQGVSVATVIGAYHVGNRELWQTLVAYAQDETPCLPGLATLLWRSIEVMTAEIVAAYETTARARQNHVLSLRQRLVELLERDELASEAHDVAATLGLDPAGEFVAACVGLDDDPLSHAARLTTGLRRGTVLAVGHASGVQVLAQGLTADELEEGIRSVEPGARLGIGLARPALVGARESLVDARLCLEVATDAHPTRRFQEDWMRATIRAQVGRLEPVVSELREVVAANPHLVETLDVYVDSGFSIAESARVLHLHPNSVAYRLERWNRLTGWDAKTFRGLSQSLLAAIL</sequence>
<dbReference type="InterPro" id="IPR025751">
    <property type="entry name" value="RsbRD_N_dom"/>
</dbReference>
<dbReference type="Proteomes" id="UP000191040">
    <property type="component" value="Chromosome I"/>
</dbReference>
<dbReference type="InterPro" id="IPR051448">
    <property type="entry name" value="CdaR-like_regulators"/>
</dbReference>
<dbReference type="Gene3D" id="1.10.10.2840">
    <property type="entry name" value="PucR C-terminal helix-turn-helix domain"/>
    <property type="match status" value="1"/>
</dbReference>
<evidence type="ECO:0000259" key="2">
    <source>
        <dbReference type="Pfam" id="PF13556"/>
    </source>
</evidence>
<comment type="similarity">
    <text evidence="1">Belongs to the CdaR family.</text>
</comment>
<dbReference type="Pfam" id="PF14361">
    <property type="entry name" value="RsbRD_N"/>
    <property type="match status" value="1"/>
</dbReference>
<dbReference type="InterPro" id="IPR025736">
    <property type="entry name" value="PucR_C-HTH_dom"/>
</dbReference>
<dbReference type="InterPro" id="IPR042070">
    <property type="entry name" value="PucR_C-HTH_sf"/>
</dbReference>
<dbReference type="PANTHER" id="PTHR33744">
    <property type="entry name" value="CARBOHYDRATE DIACID REGULATOR"/>
    <property type="match status" value="1"/>
</dbReference>
<feature type="domain" description="CdaR GGDEF-like" evidence="4">
    <location>
        <begin position="170"/>
        <end position="272"/>
    </location>
</feature>
<dbReference type="STRING" id="1736691.SAMN06295964_1244"/>
<evidence type="ECO:0000313" key="5">
    <source>
        <dbReference type="EMBL" id="SKB06270.1"/>
    </source>
</evidence>
<feature type="domain" description="PucR C-terminal helix-turn-helix" evidence="2">
    <location>
        <begin position="315"/>
        <end position="370"/>
    </location>
</feature>